<evidence type="ECO:0000259" key="5">
    <source>
        <dbReference type="PROSITE" id="PS51158"/>
    </source>
</evidence>
<feature type="region of interest" description="Disordered" evidence="4">
    <location>
        <begin position="271"/>
        <end position="299"/>
    </location>
</feature>
<dbReference type="Proteomes" id="UP001215280">
    <property type="component" value="Unassembled WGS sequence"/>
</dbReference>
<proteinExistence type="predicted"/>
<dbReference type="InterPro" id="IPR004166">
    <property type="entry name" value="a-kinase_dom"/>
</dbReference>
<dbReference type="GO" id="GO:0005524">
    <property type="term" value="F:ATP binding"/>
    <property type="evidence" value="ECO:0007669"/>
    <property type="project" value="InterPro"/>
</dbReference>
<comment type="caution">
    <text evidence="6">The sequence shown here is derived from an EMBL/GenBank/DDBJ whole genome shotgun (WGS) entry which is preliminary data.</text>
</comment>
<accession>A0AAD7J018</accession>
<evidence type="ECO:0000313" key="7">
    <source>
        <dbReference type="Proteomes" id="UP001215280"/>
    </source>
</evidence>
<evidence type="ECO:0000256" key="1">
    <source>
        <dbReference type="ARBA" id="ARBA00022527"/>
    </source>
</evidence>
<dbReference type="EMBL" id="JARJLG010000068">
    <property type="protein sequence ID" value="KAJ7754203.1"/>
    <property type="molecule type" value="Genomic_DNA"/>
</dbReference>
<sequence>MTTPAPPGPATTQCANSNQGEGCGIHFPGKTAPGLCQRCTFLDSLNQTTEQYVQALAQLQCMACGVSWKRLPYTDQCGVCHAEELAAAGVINHGLNAAGHARSQAFTLRTNRVQRPNALATIPPQPTVELSTSALDQFRNVGYNDADCVKVYAEARLDTNAKVVNMRLGQTSRAYPPDTFMDEIKVDLLNGWNVVWTKTKVYPITKEQADWRFHGNQNIIQDSEHLAVLDFHQAHKSSGAQDAYFTKLPKHAAAMKGKVLALELWIDTPEDDTSPAPGSSLRKRRSSTPAKDTNDVAKRPRVLIAGPDPTKSTTITLTFAEIEINDESCDVELDWPPLDPANEEAIIADEIAYSGKMKHGFKLSLGTVQYLAKRFYEVGGGKDEVTMAENTSNLEFETLRDVEMTKLRLAREVISEGGTPSPASGVVQEVYEAAPSTERSIVWLLEPIRNSSVAHYSSTMDHPAGTGQLAHTLSAFVHYCFQESEGGIVFADIQGSSGRLSSNAMGIILFDMMTHTPAGDSGVGAHGPKGIEKWRDQHDCNVFCKMLELGVGDDDDSE</sequence>
<evidence type="ECO:0000256" key="2">
    <source>
        <dbReference type="ARBA" id="ARBA00022679"/>
    </source>
</evidence>
<organism evidence="6 7">
    <name type="scientific">Mycena maculata</name>
    <dbReference type="NCBI Taxonomy" id="230809"/>
    <lineage>
        <taxon>Eukaryota</taxon>
        <taxon>Fungi</taxon>
        <taxon>Dikarya</taxon>
        <taxon>Basidiomycota</taxon>
        <taxon>Agaricomycotina</taxon>
        <taxon>Agaricomycetes</taxon>
        <taxon>Agaricomycetidae</taxon>
        <taxon>Agaricales</taxon>
        <taxon>Marasmiineae</taxon>
        <taxon>Mycenaceae</taxon>
        <taxon>Mycena</taxon>
    </lineage>
</organism>
<keyword evidence="3" id="KW-0418">Kinase</keyword>
<dbReference type="PROSITE" id="PS51158">
    <property type="entry name" value="ALPHA_KINASE"/>
    <property type="match status" value="1"/>
</dbReference>
<gene>
    <name evidence="6" type="ORF">DFH07DRAFT_1029597</name>
</gene>
<dbReference type="AlphaFoldDB" id="A0AAD7J018"/>
<protein>
    <recommendedName>
        <fullName evidence="5">Alpha-type protein kinase domain-containing protein</fullName>
    </recommendedName>
</protein>
<keyword evidence="2" id="KW-0808">Transferase</keyword>
<keyword evidence="1" id="KW-0723">Serine/threonine-protein kinase</keyword>
<dbReference type="SUPFAM" id="SSF56112">
    <property type="entry name" value="Protein kinase-like (PK-like)"/>
    <property type="match status" value="1"/>
</dbReference>
<dbReference type="CDD" id="cd04515">
    <property type="entry name" value="Alpha_kinase"/>
    <property type="match status" value="1"/>
</dbReference>
<name>A0AAD7J018_9AGAR</name>
<keyword evidence="7" id="KW-1185">Reference proteome</keyword>
<feature type="domain" description="Alpha-type protein kinase" evidence="5">
    <location>
        <begin position="311"/>
        <end position="552"/>
    </location>
</feature>
<dbReference type="InterPro" id="IPR011009">
    <property type="entry name" value="Kinase-like_dom_sf"/>
</dbReference>
<dbReference type="Gene3D" id="3.20.200.10">
    <property type="entry name" value="MHCK/EF2 kinase"/>
    <property type="match status" value="1"/>
</dbReference>
<dbReference type="GO" id="GO:0004674">
    <property type="term" value="F:protein serine/threonine kinase activity"/>
    <property type="evidence" value="ECO:0007669"/>
    <property type="project" value="UniProtKB-KW"/>
</dbReference>
<evidence type="ECO:0000256" key="3">
    <source>
        <dbReference type="ARBA" id="ARBA00022777"/>
    </source>
</evidence>
<dbReference type="Pfam" id="PF02816">
    <property type="entry name" value="Alpha_kinase"/>
    <property type="match status" value="1"/>
</dbReference>
<reference evidence="6" key="1">
    <citation type="submission" date="2023-03" db="EMBL/GenBank/DDBJ databases">
        <title>Massive genome expansion in bonnet fungi (Mycena s.s.) driven by repeated elements and novel gene families across ecological guilds.</title>
        <authorList>
            <consortium name="Lawrence Berkeley National Laboratory"/>
            <person name="Harder C.B."/>
            <person name="Miyauchi S."/>
            <person name="Viragh M."/>
            <person name="Kuo A."/>
            <person name="Thoen E."/>
            <person name="Andreopoulos B."/>
            <person name="Lu D."/>
            <person name="Skrede I."/>
            <person name="Drula E."/>
            <person name="Henrissat B."/>
            <person name="Morin E."/>
            <person name="Kohler A."/>
            <person name="Barry K."/>
            <person name="LaButti K."/>
            <person name="Morin E."/>
            <person name="Salamov A."/>
            <person name="Lipzen A."/>
            <person name="Mereny Z."/>
            <person name="Hegedus B."/>
            <person name="Baldrian P."/>
            <person name="Stursova M."/>
            <person name="Weitz H."/>
            <person name="Taylor A."/>
            <person name="Grigoriev I.V."/>
            <person name="Nagy L.G."/>
            <person name="Martin F."/>
            <person name="Kauserud H."/>
        </authorList>
    </citation>
    <scope>NUCLEOTIDE SEQUENCE</scope>
    <source>
        <strain evidence="6">CBHHK188m</strain>
    </source>
</reference>
<evidence type="ECO:0000256" key="4">
    <source>
        <dbReference type="SAM" id="MobiDB-lite"/>
    </source>
</evidence>
<evidence type="ECO:0000313" key="6">
    <source>
        <dbReference type="EMBL" id="KAJ7754203.1"/>
    </source>
</evidence>